<organism evidence="2 3">
    <name type="scientific">Gomphillus americanus</name>
    <dbReference type="NCBI Taxonomy" id="1940652"/>
    <lineage>
        <taxon>Eukaryota</taxon>
        <taxon>Fungi</taxon>
        <taxon>Dikarya</taxon>
        <taxon>Ascomycota</taxon>
        <taxon>Pezizomycotina</taxon>
        <taxon>Lecanoromycetes</taxon>
        <taxon>OSLEUM clade</taxon>
        <taxon>Ostropomycetidae</taxon>
        <taxon>Ostropales</taxon>
        <taxon>Graphidaceae</taxon>
        <taxon>Gomphilloideae</taxon>
        <taxon>Gomphillus</taxon>
    </lineage>
</organism>
<dbReference type="InterPro" id="IPR023198">
    <property type="entry name" value="PGP-like_dom2"/>
</dbReference>
<dbReference type="CDD" id="cd07527">
    <property type="entry name" value="HAD_ScGPP-like"/>
    <property type="match status" value="1"/>
</dbReference>
<gene>
    <name evidence="2" type="ORF">GOMPHAMPRED_006581</name>
</gene>
<keyword evidence="3" id="KW-1185">Reference proteome</keyword>
<dbReference type="InterPro" id="IPR006439">
    <property type="entry name" value="HAD-SF_hydro_IA"/>
</dbReference>
<dbReference type="GO" id="GO:0050308">
    <property type="term" value="F:sugar-phosphatase activity"/>
    <property type="evidence" value="ECO:0007669"/>
    <property type="project" value="TreeGrafter"/>
</dbReference>
<dbReference type="PRINTS" id="PR00413">
    <property type="entry name" value="HADHALOGNASE"/>
</dbReference>
<dbReference type="Gene3D" id="3.40.50.1000">
    <property type="entry name" value="HAD superfamily/HAD-like"/>
    <property type="match status" value="1"/>
</dbReference>
<dbReference type="SUPFAM" id="SSF56784">
    <property type="entry name" value="HAD-like"/>
    <property type="match status" value="1"/>
</dbReference>
<dbReference type="OrthoDB" id="40579at2759"/>
<dbReference type="EMBL" id="CAJPDQ010000044">
    <property type="protein sequence ID" value="CAF9932457.1"/>
    <property type="molecule type" value="Genomic_DNA"/>
</dbReference>
<dbReference type="InterPro" id="IPR036412">
    <property type="entry name" value="HAD-like_sf"/>
</dbReference>
<dbReference type="InterPro" id="IPR023214">
    <property type="entry name" value="HAD_sf"/>
</dbReference>
<dbReference type="Pfam" id="PF00702">
    <property type="entry name" value="Hydrolase"/>
    <property type="match status" value="1"/>
</dbReference>
<accession>A0A8H3FWQ6</accession>
<dbReference type="Proteomes" id="UP000664169">
    <property type="component" value="Unassembled WGS sequence"/>
</dbReference>
<dbReference type="Gene3D" id="1.10.150.240">
    <property type="entry name" value="Putative phosphatase, domain 2"/>
    <property type="match status" value="1"/>
</dbReference>
<name>A0A8H3FWQ6_9LECA</name>
<dbReference type="PANTHER" id="PTHR43481">
    <property type="entry name" value="FRUCTOSE-1-PHOSPHATE PHOSPHATASE"/>
    <property type="match status" value="1"/>
</dbReference>
<dbReference type="AlphaFoldDB" id="A0A8H3FWQ6"/>
<proteinExistence type="predicted"/>
<dbReference type="InterPro" id="IPR051806">
    <property type="entry name" value="HAD-like_SPP"/>
</dbReference>
<dbReference type="SFLD" id="SFLDS00003">
    <property type="entry name" value="Haloacid_Dehalogenase"/>
    <property type="match status" value="1"/>
</dbReference>
<feature type="region of interest" description="Disordered" evidence="1">
    <location>
        <begin position="1"/>
        <end position="24"/>
    </location>
</feature>
<sequence>MGSHVQTPIPQDAPKTGTFSKPPQRRKFHGFLFDMDGTIIDSTDAIVRHWHLISKEIGFDPEVVLATSHGRRSIDTLQVLDPSKANWECIYLFRQLTDPWLTQFPDVHKIEARIPLEYGQGAKEVPGARAKLAKLTEISAPWAIVTSGSKPLVDGWLKVMSLPHPPVLVTAEDVSVGKPDPACYELGKKRIGLSEGDVSILVLEDAPSGIRAGKAAGCTVLGLATTHSIQSVLEAGADLVVKDLDSMRIMGVGKDAAGRMEVEIEILDAWEIGA</sequence>
<evidence type="ECO:0000313" key="3">
    <source>
        <dbReference type="Proteomes" id="UP000664169"/>
    </source>
</evidence>
<evidence type="ECO:0000256" key="1">
    <source>
        <dbReference type="SAM" id="MobiDB-lite"/>
    </source>
</evidence>
<dbReference type="SFLD" id="SFLDG01129">
    <property type="entry name" value="C1.5:_HAD__Beta-PGM__Phosphata"/>
    <property type="match status" value="1"/>
</dbReference>
<comment type="caution">
    <text evidence="2">The sequence shown here is derived from an EMBL/GenBank/DDBJ whole genome shotgun (WGS) entry which is preliminary data.</text>
</comment>
<reference evidence="2" key="1">
    <citation type="submission" date="2021-03" db="EMBL/GenBank/DDBJ databases">
        <authorList>
            <person name="Tagirdzhanova G."/>
        </authorList>
    </citation>
    <scope>NUCLEOTIDE SEQUENCE</scope>
</reference>
<evidence type="ECO:0008006" key="4">
    <source>
        <dbReference type="Google" id="ProtNLM"/>
    </source>
</evidence>
<protein>
    <recommendedName>
        <fullName evidence="4">Glycerol-3-phosphate phosphatase</fullName>
    </recommendedName>
</protein>
<evidence type="ECO:0000313" key="2">
    <source>
        <dbReference type="EMBL" id="CAF9932457.1"/>
    </source>
</evidence>
<dbReference type="NCBIfam" id="TIGR01509">
    <property type="entry name" value="HAD-SF-IA-v3"/>
    <property type="match status" value="1"/>
</dbReference>
<dbReference type="PANTHER" id="PTHR43481:SF4">
    <property type="entry name" value="GLYCEROL-1-PHOSPHATE PHOSPHOHYDROLASE 1-RELATED"/>
    <property type="match status" value="1"/>
</dbReference>